<name>E5WTR1_9BACE</name>
<keyword evidence="6" id="KW-0411">Iron-sulfur</keyword>
<proteinExistence type="predicted"/>
<dbReference type="GO" id="GO:0003824">
    <property type="term" value="F:catalytic activity"/>
    <property type="evidence" value="ECO:0007669"/>
    <property type="project" value="InterPro"/>
</dbReference>
<dbReference type="InterPro" id="IPR034457">
    <property type="entry name" value="Organic_radical-activating"/>
</dbReference>
<evidence type="ECO:0000256" key="6">
    <source>
        <dbReference type="ARBA" id="ARBA00023014"/>
    </source>
</evidence>
<dbReference type="AlphaFoldDB" id="E5WTR1"/>
<reference evidence="8 9" key="1">
    <citation type="submission" date="2010-10" db="EMBL/GenBank/DDBJ databases">
        <title>The Genome Sequence of Bacteroides eggerthii strain 1_2_48FAA.</title>
        <authorList>
            <consortium name="The Broad Institute Genome Sequencing Platform"/>
            <person name="Ward D."/>
            <person name="Earl A."/>
            <person name="Feldgarden M."/>
            <person name="Young S.K."/>
            <person name="Gargeya S."/>
            <person name="Zeng Q."/>
            <person name="Alvarado L."/>
            <person name="Berlin A."/>
            <person name="Bochicchio J."/>
            <person name="Chapman S.B."/>
            <person name="Chen Z."/>
            <person name="Freedman E."/>
            <person name="Gellesch M."/>
            <person name="Goldberg J."/>
            <person name="Griggs A."/>
            <person name="Gujja S."/>
            <person name="Heilman E."/>
            <person name="Heiman D."/>
            <person name="Howarth C."/>
            <person name="Mehta T."/>
            <person name="Neiman D."/>
            <person name="Pearson M."/>
            <person name="Roberts A."/>
            <person name="Saif S."/>
            <person name="Shea T."/>
            <person name="Shenoy N."/>
            <person name="Sisk P."/>
            <person name="Stolte C."/>
            <person name="Sykes S."/>
            <person name="White J."/>
            <person name="Yandava C."/>
            <person name="Allen-Vercoe E."/>
            <person name="Ambrose C."/>
            <person name="Strauss J."/>
            <person name="Daigneault M."/>
            <person name="Haas B."/>
            <person name="Nusbaum C."/>
            <person name="Birren B."/>
        </authorList>
    </citation>
    <scope>NUCLEOTIDE SEQUENCE [LARGE SCALE GENOMIC DNA]</scope>
    <source>
        <strain evidence="8 9">1_2_48FAA</strain>
    </source>
</reference>
<keyword evidence="2" id="KW-0004">4Fe-4S</keyword>
<evidence type="ECO:0000259" key="7">
    <source>
        <dbReference type="PROSITE" id="PS51918"/>
    </source>
</evidence>
<feature type="domain" description="Radical SAM core" evidence="7">
    <location>
        <begin position="25"/>
        <end position="247"/>
    </location>
</feature>
<dbReference type="Pfam" id="PF04055">
    <property type="entry name" value="Radical_SAM"/>
    <property type="match status" value="1"/>
</dbReference>
<dbReference type="PANTHER" id="PTHR30352">
    <property type="entry name" value="PYRUVATE FORMATE-LYASE-ACTIVATING ENZYME"/>
    <property type="match status" value="1"/>
</dbReference>
<dbReference type="EMBL" id="ACWG01000001">
    <property type="protein sequence ID" value="EFV31733.1"/>
    <property type="molecule type" value="Genomic_DNA"/>
</dbReference>
<dbReference type="Proteomes" id="UP000003246">
    <property type="component" value="Unassembled WGS sequence"/>
</dbReference>
<evidence type="ECO:0000313" key="9">
    <source>
        <dbReference type="Proteomes" id="UP000003246"/>
    </source>
</evidence>
<protein>
    <submittedName>
        <fullName evidence="8">Radical SAM superfamily protein</fullName>
    </submittedName>
</protein>
<keyword evidence="3" id="KW-0949">S-adenosyl-L-methionine</keyword>
<evidence type="ECO:0000256" key="4">
    <source>
        <dbReference type="ARBA" id="ARBA00022723"/>
    </source>
</evidence>
<evidence type="ECO:0000256" key="3">
    <source>
        <dbReference type="ARBA" id="ARBA00022691"/>
    </source>
</evidence>
<dbReference type="SUPFAM" id="SSF102114">
    <property type="entry name" value="Radical SAM enzymes"/>
    <property type="match status" value="1"/>
</dbReference>
<evidence type="ECO:0000256" key="5">
    <source>
        <dbReference type="ARBA" id="ARBA00023004"/>
    </source>
</evidence>
<dbReference type="InterPro" id="IPR013785">
    <property type="entry name" value="Aldolase_TIM"/>
</dbReference>
<organism evidence="8 9">
    <name type="scientific">Bacteroides eggerthii 1_2_48FAA</name>
    <dbReference type="NCBI Taxonomy" id="665953"/>
    <lineage>
        <taxon>Bacteria</taxon>
        <taxon>Pseudomonadati</taxon>
        <taxon>Bacteroidota</taxon>
        <taxon>Bacteroidia</taxon>
        <taxon>Bacteroidales</taxon>
        <taxon>Bacteroidaceae</taxon>
        <taxon>Bacteroides</taxon>
    </lineage>
</organism>
<dbReference type="GO" id="GO:0051539">
    <property type="term" value="F:4 iron, 4 sulfur cluster binding"/>
    <property type="evidence" value="ECO:0007669"/>
    <property type="project" value="UniProtKB-KW"/>
</dbReference>
<keyword evidence="4" id="KW-0479">Metal-binding</keyword>
<comment type="cofactor">
    <cofactor evidence="1">
        <name>[4Fe-4S] cluster</name>
        <dbReference type="ChEBI" id="CHEBI:49883"/>
    </cofactor>
</comment>
<keyword evidence="5" id="KW-0408">Iron</keyword>
<dbReference type="HOGENOM" id="CLU_1298823_0_0_10"/>
<accession>E5WTR1</accession>
<sequence>MERWKIWKRREEAPFCGVDRHRMGTDGNGITTLVVFHDCPLRCKYCLNPQTLGPRYEDAVYYIPKELYQEVKKDNLYFLSTHGGITFGGGEPCLYSRFICKFRLQCGPSWRLTVETSLNVPQGDLESLLDVVDYYIVDIKDMDASKYRQYTGEDNCRVIDNLRFLLEHGKSDSILVRVPLIPHYNTTTDVENNVRILKDMGVSHFDRLTYQVQEEVGGKLTKLTGKLQDYESRKKGWLERLERAVFDIE</sequence>
<dbReference type="Gene3D" id="3.20.20.70">
    <property type="entry name" value="Aldolase class I"/>
    <property type="match status" value="1"/>
</dbReference>
<dbReference type="PROSITE" id="PS51918">
    <property type="entry name" value="RADICAL_SAM"/>
    <property type="match status" value="1"/>
</dbReference>
<dbReference type="SFLD" id="SFLDS00029">
    <property type="entry name" value="Radical_SAM"/>
    <property type="match status" value="1"/>
</dbReference>
<gene>
    <name evidence="8" type="ORF">HMPREF1016_00062</name>
</gene>
<dbReference type="PANTHER" id="PTHR30352:SF4">
    <property type="entry name" value="PYRUVATE FORMATE-LYASE 2-ACTIVATING ENZYME"/>
    <property type="match status" value="1"/>
</dbReference>
<evidence type="ECO:0000256" key="1">
    <source>
        <dbReference type="ARBA" id="ARBA00001966"/>
    </source>
</evidence>
<evidence type="ECO:0000313" key="8">
    <source>
        <dbReference type="EMBL" id="EFV31733.1"/>
    </source>
</evidence>
<dbReference type="InterPro" id="IPR007197">
    <property type="entry name" value="rSAM"/>
</dbReference>
<dbReference type="InterPro" id="IPR058240">
    <property type="entry name" value="rSAM_sf"/>
</dbReference>
<dbReference type="GO" id="GO:0046872">
    <property type="term" value="F:metal ion binding"/>
    <property type="evidence" value="ECO:0007669"/>
    <property type="project" value="UniProtKB-KW"/>
</dbReference>
<comment type="caution">
    <text evidence="8">The sequence shown here is derived from an EMBL/GenBank/DDBJ whole genome shotgun (WGS) entry which is preliminary data.</text>
</comment>
<evidence type="ECO:0000256" key="2">
    <source>
        <dbReference type="ARBA" id="ARBA00022485"/>
    </source>
</evidence>